<dbReference type="Proteomes" id="UP000887116">
    <property type="component" value="Unassembled WGS sequence"/>
</dbReference>
<reference evidence="1" key="1">
    <citation type="submission" date="2020-07" db="EMBL/GenBank/DDBJ databases">
        <title>Multicomponent nature underlies the extraordinary mechanical properties of spider dragline silk.</title>
        <authorList>
            <person name="Kono N."/>
            <person name="Nakamura H."/>
            <person name="Mori M."/>
            <person name="Yoshida Y."/>
            <person name="Ohtoshi R."/>
            <person name="Malay A.D."/>
            <person name="Moran D.A.P."/>
            <person name="Tomita M."/>
            <person name="Numata K."/>
            <person name="Arakawa K."/>
        </authorList>
    </citation>
    <scope>NUCLEOTIDE SEQUENCE</scope>
</reference>
<proteinExistence type="predicted"/>
<organism evidence="1 2">
    <name type="scientific">Trichonephila clavata</name>
    <name type="common">Joro spider</name>
    <name type="synonym">Nephila clavata</name>
    <dbReference type="NCBI Taxonomy" id="2740835"/>
    <lineage>
        <taxon>Eukaryota</taxon>
        <taxon>Metazoa</taxon>
        <taxon>Ecdysozoa</taxon>
        <taxon>Arthropoda</taxon>
        <taxon>Chelicerata</taxon>
        <taxon>Arachnida</taxon>
        <taxon>Araneae</taxon>
        <taxon>Araneomorphae</taxon>
        <taxon>Entelegynae</taxon>
        <taxon>Araneoidea</taxon>
        <taxon>Nephilidae</taxon>
        <taxon>Trichonephila</taxon>
    </lineage>
</organism>
<accession>A0A8X6F561</accession>
<evidence type="ECO:0000313" key="2">
    <source>
        <dbReference type="Proteomes" id="UP000887116"/>
    </source>
</evidence>
<dbReference type="EMBL" id="BMAO01030825">
    <property type="protein sequence ID" value="GFQ70612.1"/>
    <property type="molecule type" value="Genomic_DNA"/>
</dbReference>
<dbReference type="AlphaFoldDB" id="A0A8X6F561"/>
<evidence type="ECO:0000313" key="1">
    <source>
        <dbReference type="EMBL" id="GFQ70612.1"/>
    </source>
</evidence>
<protein>
    <submittedName>
        <fullName evidence="1">Uncharacterized protein</fullName>
    </submittedName>
</protein>
<sequence>MVRLKASRHLPLFAWEALQARISESLELIKTKSTNRCLNGNGNRTTIYKCRNGAPPFAPESDGIVKRNCVVCVFYFVRHHSNVNDDQFS</sequence>
<comment type="caution">
    <text evidence="1">The sequence shown here is derived from an EMBL/GenBank/DDBJ whole genome shotgun (WGS) entry which is preliminary data.</text>
</comment>
<gene>
    <name evidence="1" type="ORF">TNCT_320031</name>
</gene>
<keyword evidence="2" id="KW-1185">Reference proteome</keyword>
<name>A0A8X6F561_TRICU</name>